<dbReference type="EMBL" id="CAJVCH010571375">
    <property type="protein sequence ID" value="CAG7837352.1"/>
    <property type="molecule type" value="Genomic_DNA"/>
</dbReference>
<dbReference type="AlphaFoldDB" id="A0A8J2LVH0"/>
<name>A0A8J2LVH0_9HEXA</name>
<protein>
    <submittedName>
        <fullName evidence="1">Uncharacterized protein</fullName>
    </submittedName>
</protein>
<comment type="caution">
    <text evidence="1">The sequence shown here is derived from an EMBL/GenBank/DDBJ whole genome shotgun (WGS) entry which is preliminary data.</text>
</comment>
<accession>A0A8J2LVH0</accession>
<evidence type="ECO:0000313" key="1">
    <source>
        <dbReference type="EMBL" id="CAG7837352.1"/>
    </source>
</evidence>
<organism evidence="1 2">
    <name type="scientific">Allacma fusca</name>
    <dbReference type="NCBI Taxonomy" id="39272"/>
    <lineage>
        <taxon>Eukaryota</taxon>
        <taxon>Metazoa</taxon>
        <taxon>Ecdysozoa</taxon>
        <taxon>Arthropoda</taxon>
        <taxon>Hexapoda</taxon>
        <taxon>Collembola</taxon>
        <taxon>Symphypleona</taxon>
        <taxon>Sminthuridae</taxon>
        <taxon>Allacma</taxon>
    </lineage>
</organism>
<proteinExistence type="predicted"/>
<feature type="non-terminal residue" evidence="1">
    <location>
        <position position="1"/>
    </location>
</feature>
<gene>
    <name evidence="1" type="ORF">AFUS01_LOCUS46479</name>
</gene>
<evidence type="ECO:0000313" key="2">
    <source>
        <dbReference type="Proteomes" id="UP000708208"/>
    </source>
</evidence>
<reference evidence="1" key="1">
    <citation type="submission" date="2021-06" db="EMBL/GenBank/DDBJ databases">
        <authorList>
            <person name="Hodson N. C."/>
            <person name="Mongue J. A."/>
            <person name="Jaron S. K."/>
        </authorList>
    </citation>
    <scope>NUCLEOTIDE SEQUENCE</scope>
</reference>
<sequence>TYTLFTKTCSLTNNEPMRPERRYSTYPHVRRPRLLSCLEGDNYSASWISCRARTREVADVTFICRCVASEL</sequence>
<dbReference type="Proteomes" id="UP000708208">
    <property type="component" value="Unassembled WGS sequence"/>
</dbReference>
<keyword evidence="2" id="KW-1185">Reference proteome</keyword>